<evidence type="ECO:0000256" key="2">
    <source>
        <dbReference type="SAM" id="Phobius"/>
    </source>
</evidence>
<keyword evidence="2" id="KW-0812">Transmembrane</keyword>
<feature type="transmembrane region" description="Helical" evidence="2">
    <location>
        <begin position="52"/>
        <end position="72"/>
    </location>
</feature>
<feature type="transmembrane region" description="Helical" evidence="2">
    <location>
        <begin position="137"/>
        <end position="156"/>
    </location>
</feature>
<feature type="region of interest" description="Disordered" evidence="1">
    <location>
        <begin position="168"/>
        <end position="202"/>
    </location>
</feature>
<comment type="caution">
    <text evidence="3">The sequence shown here is derived from an EMBL/GenBank/DDBJ whole genome shotgun (WGS) entry which is preliminary data.</text>
</comment>
<name>A0A8S1HLB4_9PELO</name>
<reference evidence="3" key="1">
    <citation type="submission" date="2020-10" db="EMBL/GenBank/DDBJ databases">
        <authorList>
            <person name="Kikuchi T."/>
        </authorList>
    </citation>
    <scope>NUCLEOTIDE SEQUENCE</scope>
    <source>
        <strain evidence="3">NKZ352</strain>
    </source>
</reference>
<keyword evidence="2" id="KW-1133">Transmembrane helix</keyword>
<dbReference type="EMBL" id="CAJGYM010000060">
    <property type="protein sequence ID" value="CAD6195757.1"/>
    <property type="molecule type" value="Genomic_DNA"/>
</dbReference>
<gene>
    <name evidence="3" type="ORF">CAUJ_LOCUS11676</name>
</gene>
<evidence type="ECO:0000313" key="3">
    <source>
        <dbReference type="EMBL" id="CAD6195757.1"/>
    </source>
</evidence>
<dbReference type="OrthoDB" id="5826602at2759"/>
<dbReference type="Proteomes" id="UP000835052">
    <property type="component" value="Unassembled WGS sequence"/>
</dbReference>
<protein>
    <submittedName>
        <fullName evidence="3">Uncharacterized protein</fullName>
    </submittedName>
</protein>
<feature type="transmembrane region" description="Helical" evidence="2">
    <location>
        <begin position="26"/>
        <end position="46"/>
    </location>
</feature>
<feature type="compositionally biased region" description="Basic and acidic residues" evidence="1">
    <location>
        <begin position="172"/>
        <end position="181"/>
    </location>
</feature>
<accession>A0A8S1HLB4</accession>
<organism evidence="3 4">
    <name type="scientific">Caenorhabditis auriculariae</name>
    <dbReference type="NCBI Taxonomy" id="2777116"/>
    <lineage>
        <taxon>Eukaryota</taxon>
        <taxon>Metazoa</taxon>
        <taxon>Ecdysozoa</taxon>
        <taxon>Nematoda</taxon>
        <taxon>Chromadorea</taxon>
        <taxon>Rhabditida</taxon>
        <taxon>Rhabditina</taxon>
        <taxon>Rhabditomorpha</taxon>
        <taxon>Rhabditoidea</taxon>
        <taxon>Rhabditidae</taxon>
        <taxon>Peloderinae</taxon>
        <taxon>Caenorhabditis</taxon>
    </lineage>
</organism>
<proteinExistence type="predicted"/>
<keyword evidence="4" id="KW-1185">Reference proteome</keyword>
<feature type="transmembrane region" description="Helical" evidence="2">
    <location>
        <begin position="84"/>
        <end position="103"/>
    </location>
</feature>
<evidence type="ECO:0000256" key="1">
    <source>
        <dbReference type="SAM" id="MobiDB-lite"/>
    </source>
</evidence>
<evidence type="ECO:0000313" key="4">
    <source>
        <dbReference type="Proteomes" id="UP000835052"/>
    </source>
</evidence>
<keyword evidence="2" id="KW-0472">Membrane</keyword>
<sequence length="246" mass="27345">MFFIHAGSPPYYRNPAAQPLFRDRKVLLTAALTLPPDSFFCILLYLVYPDSLIPSILFVVNFALVVGALVGINGNLPALVIPVLIWKCILLLFMMFVGCITVDDYQQMPPRIRHGEYSTTSRGTLIFKDLAEQYPTLPFAAVICTLVLAIEARIFFFSWQKMCIANSANRSDPPRRFEKQEPPSYTSCVAPTGADGEPPSYEDALRFAQRPSTSSATQPTIAAPIHGQVRIHVEAPPEKPEKTIDV</sequence>
<dbReference type="AlphaFoldDB" id="A0A8S1HLB4"/>